<dbReference type="RefSeq" id="WP_101767587.1">
    <property type="nucleotide sequence ID" value="NZ_BPPU01000003.1"/>
</dbReference>
<dbReference type="Proteomes" id="UP000234420">
    <property type="component" value="Unassembled WGS sequence"/>
</dbReference>
<feature type="transmembrane region" description="Helical" evidence="1">
    <location>
        <begin position="190"/>
        <end position="211"/>
    </location>
</feature>
<keyword evidence="1" id="KW-0812">Transmembrane</keyword>
<dbReference type="EMBL" id="NPIB01000002">
    <property type="protein sequence ID" value="PLC59385.1"/>
    <property type="molecule type" value="Genomic_DNA"/>
</dbReference>
<feature type="transmembrane region" description="Helical" evidence="1">
    <location>
        <begin position="93"/>
        <end position="114"/>
    </location>
</feature>
<evidence type="ECO:0000313" key="2">
    <source>
        <dbReference type="EMBL" id="PLC59385.1"/>
    </source>
</evidence>
<evidence type="ECO:0000256" key="1">
    <source>
        <dbReference type="SAM" id="Phobius"/>
    </source>
</evidence>
<feature type="transmembrane region" description="Helical" evidence="1">
    <location>
        <begin position="218"/>
        <end position="242"/>
    </location>
</feature>
<proteinExistence type="predicted"/>
<keyword evidence="3" id="KW-1185">Reference proteome</keyword>
<dbReference type="GeneID" id="69966062"/>
<evidence type="ECO:0000313" key="3">
    <source>
        <dbReference type="Proteomes" id="UP000234420"/>
    </source>
</evidence>
<protein>
    <submittedName>
        <fullName evidence="2">Uncharacterized protein</fullName>
    </submittedName>
</protein>
<accession>A0A2N4UWL8</accession>
<gene>
    <name evidence="2" type="ORF">CIK00_03690</name>
</gene>
<organism evidence="2 3">
    <name type="scientific">Photobacterium carnosum</name>
    <dbReference type="NCBI Taxonomy" id="2023717"/>
    <lineage>
        <taxon>Bacteria</taxon>
        <taxon>Pseudomonadati</taxon>
        <taxon>Pseudomonadota</taxon>
        <taxon>Gammaproteobacteria</taxon>
        <taxon>Vibrionales</taxon>
        <taxon>Vibrionaceae</taxon>
        <taxon>Photobacterium</taxon>
    </lineage>
</organism>
<keyword evidence="1" id="KW-1133">Transmembrane helix</keyword>
<feature type="transmembrane region" description="Helical" evidence="1">
    <location>
        <begin position="6"/>
        <end position="27"/>
    </location>
</feature>
<reference evidence="2 3" key="1">
    <citation type="journal article" date="2018" name="Syst. Appl. Microbiol.">
        <title>Photobacterium carnosum sp. nov., isolated from spoiled modified atmosphere packaged poultry meat.</title>
        <authorList>
            <person name="Hilgarth M."/>
            <person name="Fuertes S."/>
            <person name="Ehrmann M."/>
            <person name="Vogel R.F."/>
        </authorList>
    </citation>
    <scope>NUCLEOTIDE SEQUENCE [LARGE SCALE GENOMIC DNA]</scope>
    <source>
        <strain evidence="2 3">TMW 2.2021</strain>
    </source>
</reference>
<keyword evidence="1" id="KW-0472">Membrane</keyword>
<sequence>MNKAIITTTLIDIVLMYLLYSLQHFSFSIHVRMFSKGINSSAIIGTPIHELSHCLLCILFRHKIHKISLYSPSADGTLGSVVHSFNKNNLFETAGSCFIGIAPLFGGVLAIYLVNNILLPGSNINNIFLSVSTIKLSGLTTISNCMLLTINELSRELLTFLTYDSFWRLVVWVYLSGSIALHMSPSRADLHNSITGIIAMVLILSVSYLLLPQLTLTFIFRLLSTLTIILIISLILAFITLITTLAVEVAVNAIRKCTTTH</sequence>
<dbReference type="AlphaFoldDB" id="A0A2N4UWL8"/>
<feature type="transmembrane region" description="Helical" evidence="1">
    <location>
        <begin position="166"/>
        <end position="184"/>
    </location>
</feature>
<feature type="transmembrane region" description="Helical" evidence="1">
    <location>
        <begin position="134"/>
        <end position="154"/>
    </location>
</feature>
<comment type="caution">
    <text evidence="2">The sequence shown here is derived from an EMBL/GenBank/DDBJ whole genome shotgun (WGS) entry which is preliminary data.</text>
</comment>
<name>A0A2N4UWL8_9GAMM</name>